<dbReference type="GO" id="GO:0005886">
    <property type="term" value="C:plasma membrane"/>
    <property type="evidence" value="ECO:0007669"/>
    <property type="project" value="UniProtKB-SubCell"/>
</dbReference>
<dbReference type="STRING" id="487184.SAMN05216421_0720"/>
<comment type="cofactor">
    <cofactor evidence="7">
        <name>Mg(2+)</name>
        <dbReference type="ChEBI" id="CHEBI:18420"/>
    </cofactor>
</comment>
<reference evidence="10" key="1">
    <citation type="submission" date="2016-10" db="EMBL/GenBank/DDBJ databases">
        <authorList>
            <person name="Varghese N."/>
            <person name="Submissions S."/>
        </authorList>
    </citation>
    <scope>NUCLEOTIDE SEQUENCE [LARGE SCALE GENOMIC DNA]</scope>
    <source>
        <strain evidence="10">NRRL B-51270</strain>
    </source>
</reference>
<feature type="transmembrane region" description="Helical" evidence="8">
    <location>
        <begin position="105"/>
        <end position="129"/>
    </location>
</feature>
<evidence type="ECO:0000256" key="7">
    <source>
        <dbReference type="PIRSR" id="PIRSR600715-1"/>
    </source>
</evidence>
<keyword evidence="3 9" id="KW-0808">Transferase</keyword>
<dbReference type="GO" id="GO:0046872">
    <property type="term" value="F:metal ion binding"/>
    <property type="evidence" value="ECO:0007669"/>
    <property type="project" value="UniProtKB-KW"/>
</dbReference>
<feature type="transmembrane region" description="Helical" evidence="8">
    <location>
        <begin position="315"/>
        <end position="333"/>
    </location>
</feature>
<feature type="binding site" evidence="7">
    <location>
        <position position="153"/>
    </location>
    <ligand>
        <name>Mg(2+)</name>
        <dbReference type="ChEBI" id="CHEBI:18420"/>
    </ligand>
</feature>
<dbReference type="PANTHER" id="PTHR22926">
    <property type="entry name" value="PHOSPHO-N-ACETYLMURAMOYL-PENTAPEPTIDE-TRANSFERASE"/>
    <property type="match status" value="1"/>
</dbReference>
<evidence type="ECO:0000256" key="5">
    <source>
        <dbReference type="ARBA" id="ARBA00022989"/>
    </source>
</evidence>
<dbReference type="GO" id="GO:0016780">
    <property type="term" value="F:phosphotransferase activity, for other substituted phosphate groups"/>
    <property type="evidence" value="ECO:0007669"/>
    <property type="project" value="InterPro"/>
</dbReference>
<feature type="transmembrane region" description="Helical" evidence="8">
    <location>
        <begin position="50"/>
        <end position="68"/>
    </location>
</feature>
<sequence length="344" mass="37242">MTPISLLVMMTLMLLCSAAGTWLLRRYALARKLMDVPNARSSHSVATPRGGGLAFIVIYSAALLWLGASGYESWESLVGLLGAGLMLAVVGFMDDHGHIAARWRLLVHLAAAAWLLAWLGVPMLTLGTLDIEPGWWSYVVFGLALVWLLNLFNFMDGIDGIAGTEAITVCLGGVLCYWLIGQPLLGLPALLLAFAVLGFLFFNWPPAKIFMGDAGSGFLGILLGGLAVQAALVHPALLWSWVILLGVFVTDATITLFRRLMRRTRIYEAHRSHAYQRATRRHGGHLPVTLSVLLLNVFWLLPLACLVALGYAAGLIIAVVAYVPLMLVAWAYGAGLSDDETSFV</sequence>
<feature type="transmembrane region" description="Helical" evidence="8">
    <location>
        <begin position="135"/>
        <end position="154"/>
    </location>
</feature>
<dbReference type="GO" id="GO:0044038">
    <property type="term" value="P:cell wall macromolecule biosynthetic process"/>
    <property type="evidence" value="ECO:0007669"/>
    <property type="project" value="TreeGrafter"/>
</dbReference>
<dbReference type="EMBL" id="LT629736">
    <property type="protein sequence ID" value="SDS00113.1"/>
    <property type="molecule type" value="Genomic_DNA"/>
</dbReference>
<feature type="binding site" evidence="7">
    <location>
        <position position="213"/>
    </location>
    <ligand>
        <name>Mg(2+)</name>
        <dbReference type="ChEBI" id="CHEBI:18420"/>
    </ligand>
</feature>
<feature type="transmembrane region" description="Helical" evidence="8">
    <location>
        <begin position="74"/>
        <end position="93"/>
    </location>
</feature>
<evidence type="ECO:0000313" key="10">
    <source>
        <dbReference type="Proteomes" id="UP000243207"/>
    </source>
</evidence>
<keyword evidence="5 8" id="KW-1133">Transmembrane helix</keyword>
<evidence type="ECO:0000256" key="2">
    <source>
        <dbReference type="ARBA" id="ARBA00022475"/>
    </source>
</evidence>
<keyword evidence="7" id="KW-0479">Metal-binding</keyword>
<dbReference type="AlphaFoldDB" id="A0A1H1NMK6"/>
<evidence type="ECO:0000256" key="1">
    <source>
        <dbReference type="ARBA" id="ARBA00004651"/>
    </source>
</evidence>
<accession>A0A1H1NMK6</accession>
<name>A0A1H1NMK6_9GAMM</name>
<keyword evidence="2" id="KW-1003">Cell membrane</keyword>
<dbReference type="CDD" id="cd06854">
    <property type="entry name" value="GT_WbpL_WbcO_like"/>
    <property type="match status" value="1"/>
</dbReference>
<dbReference type="InterPro" id="IPR000715">
    <property type="entry name" value="Glycosyl_transferase_4"/>
</dbReference>
<proteinExistence type="predicted"/>
<evidence type="ECO:0000256" key="3">
    <source>
        <dbReference type="ARBA" id="ARBA00022679"/>
    </source>
</evidence>
<evidence type="ECO:0000256" key="4">
    <source>
        <dbReference type="ARBA" id="ARBA00022692"/>
    </source>
</evidence>
<keyword evidence="10" id="KW-1185">Reference proteome</keyword>
<keyword evidence="4 8" id="KW-0812">Transmembrane</keyword>
<keyword evidence="6 8" id="KW-0472">Membrane</keyword>
<dbReference type="PANTHER" id="PTHR22926:SF3">
    <property type="entry name" value="UNDECAPRENYL-PHOSPHATE ALPHA-N-ACETYLGLUCOSAMINYL 1-PHOSPHATE TRANSFERASE"/>
    <property type="match status" value="1"/>
</dbReference>
<evidence type="ECO:0000256" key="8">
    <source>
        <dbReference type="SAM" id="Phobius"/>
    </source>
</evidence>
<feature type="transmembrane region" description="Helical" evidence="8">
    <location>
        <begin position="214"/>
        <end position="232"/>
    </location>
</feature>
<protein>
    <submittedName>
        <fullName evidence="9">Fuc2NAc and GlcNAc transferase</fullName>
    </submittedName>
</protein>
<feature type="transmembrane region" description="Helical" evidence="8">
    <location>
        <begin position="286"/>
        <end position="309"/>
    </location>
</feature>
<organism evidence="9 10">
    <name type="scientific">Halopseudomonas xinjiangensis</name>
    <dbReference type="NCBI Taxonomy" id="487184"/>
    <lineage>
        <taxon>Bacteria</taxon>
        <taxon>Pseudomonadati</taxon>
        <taxon>Pseudomonadota</taxon>
        <taxon>Gammaproteobacteria</taxon>
        <taxon>Pseudomonadales</taxon>
        <taxon>Pseudomonadaceae</taxon>
        <taxon>Halopseudomonas</taxon>
    </lineage>
</organism>
<feature type="transmembrane region" description="Helical" evidence="8">
    <location>
        <begin position="161"/>
        <end position="180"/>
    </location>
</feature>
<comment type="subcellular location">
    <subcellularLocation>
        <location evidence="1">Cell membrane</location>
        <topology evidence="1">Multi-pass membrane protein</topology>
    </subcellularLocation>
</comment>
<evidence type="ECO:0000256" key="6">
    <source>
        <dbReference type="ARBA" id="ARBA00023136"/>
    </source>
</evidence>
<dbReference type="RefSeq" id="WP_172829806.1">
    <property type="nucleotide sequence ID" value="NZ_LT629736.1"/>
</dbReference>
<gene>
    <name evidence="9" type="ORF">SAMN05216421_0720</name>
</gene>
<feature type="transmembrane region" description="Helical" evidence="8">
    <location>
        <begin position="6"/>
        <end position="24"/>
    </location>
</feature>
<dbReference type="GO" id="GO:0071555">
    <property type="term" value="P:cell wall organization"/>
    <property type="evidence" value="ECO:0007669"/>
    <property type="project" value="TreeGrafter"/>
</dbReference>
<feature type="transmembrane region" description="Helical" evidence="8">
    <location>
        <begin position="186"/>
        <end position="202"/>
    </location>
</feature>
<dbReference type="Proteomes" id="UP000243207">
    <property type="component" value="Chromosome I"/>
</dbReference>
<keyword evidence="7" id="KW-0460">Magnesium</keyword>
<dbReference type="GO" id="GO:0009103">
    <property type="term" value="P:lipopolysaccharide biosynthetic process"/>
    <property type="evidence" value="ECO:0007669"/>
    <property type="project" value="TreeGrafter"/>
</dbReference>
<evidence type="ECO:0000313" key="9">
    <source>
        <dbReference type="EMBL" id="SDS00113.1"/>
    </source>
</evidence>
<feature type="transmembrane region" description="Helical" evidence="8">
    <location>
        <begin position="238"/>
        <end position="257"/>
    </location>
</feature>
<dbReference type="Pfam" id="PF00953">
    <property type="entry name" value="Glycos_transf_4"/>
    <property type="match status" value="1"/>
</dbReference>